<dbReference type="EMBL" id="FOTY01000051">
    <property type="protein sequence ID" value="SFM44323.1"/>
    <property type="molecule type" value="Genomic_DNA"/>
</dbReference>
<organism evidence="1 2">
    <name type="scientific">Salibacterium qingdaonense</name>
    <dbReference type="NCBI Taxonomy" id="266892"/>
    <lineage>
        <taxon>Bacteria</taxon>
        <taxon>Bacillati</taxon>
        <taxon>Bacillota</taxon>
        <taxon>Bacilli</taxon>
        <taxon>Bacillales</taxon>
        <taxon>Bacillaceae</taxon>
    </lineage>
</organism>
<proteinExistence type="predicted"/>
<accession>A0A1I4QXC4</accession>
<dbReference type="AlphaFoldDB" id="A0A1I4QXC4"/>
<dbReference type="Proteomes" id="UP000199668">
    <property type="component" value="Unassembled WGS sequence"/>
</dbReference>
<keyword evidence="2" id="KW-1185">Reference proteome</keyword>
<sequence>MNKKRFDQVSDGALNDLKELMRDADVIGASLDATAEPRPKLQLQVYDVSSFMEIAGDQWGVENREEFQFPYELFFLSGDIKVICLLSKNQYQALPKKEEVQA</sequence>
<evidence type="ECO:0000313" key="2">
    <source>
        <dbReference type="Proteomes" id="UP000199668"/>
    </source>
</evidence>
<dbReference type="RefSeq" id="WP_090928998.1">
    <property type="nucleotide sequence ID" value="NZ_FOTY01000051.1"/>
</dbReference>
<reference evidence="1 2" key="1">
    <citation type="submission" date="2016-10" db="EMBL/GenBank/DDBJ databases">
        <authorList>
            <person name="de Groot N.N."/>
        </authorList>
    </citation>
    <scope>NUCLEOTIDE SEQUENCE [LARGE SCALE GENOMIC DNA]</scope>
    <source>
        <strain evidence="1 2">CGMCC 1.6134</strain>
    </source>
</reference>
<protein>
    <submittedName>
        <fullName evidence="1">Uncharacterized protein</fullName>
    </submittedName>
</protein>
<evidence type="ECO:0000313" key="1">
    <source>
        <dbReference type="EMBL" id="SFM44323.1"/>
    </source>
</evidence>
<gene>
    <name evidence="1" type="ORF">SAMN04488054_15118</name>
</gene>
<dbReference type="STRING" id="266892.SAMN04488054_15118"/>
<name>A0A1I4QXC4_9BACI</name>